<gene>
    <name evidence="1" type="ORF">FBU59_002249</name>
</gene>
<protein>
    <submittedName>
        <fullName evidence="1">Uncharacterized protein</fullName>
    </submittedName>
</protein>
<name>A0ACC1JBW2_9FUNG</name>
<dbReference type="Proteomes" id="UP001150603">
    <property type="component" value="Unassembled WGS sequence"/>
</dbReference>
<sequence>MPESNMSQDWPASGAVLNLSTKRVVGVRAAKGQGEISEPVSPDITHGIVKEAASLDPPELAEPGQSRCVAADCEDAREAGSATNTPPGSNSDKPLPPRSQPATMGADQTAYYEALMLRAQEQRDAAMAEANSFQQQLYDLKRSSQREIQDLRAQVDGSAHKLKIEYELRTAAETKCSLMECELAELSSHIQFEAQNLVAQERREHRDELERLAKKQEEMVQLMEMERAQVESLKQSLESVNLALDRERGETERLRSEMMAFERKVSSFVSVPDLPVLRDSAFAESPLLPDTARVLGTASVVHGSGGSTPPSAANSSDSVVIRPVATVSPVSDPHIAGVLFFGTDATRTDTRLTEFLGFVNASSDKESMQSSFMQRSMREDVEPTLTADVVGEIWGITRIQT</sequence>
<comment type="caution">
    <text evidence="1">The sequence shown here is derived from an EMBL/GenBank/DDBJ whole genome shotgun (WGS) entry which is preliminary data.</text>
</comment>
<proteinExistence type="predicted"/>
<dbReference type="EMBL" id="JANBPW010001199">
    <property type="protein sequence ID" value="KAJ1945641.1"/>
    <property type="molecule type" value="Genomic_DNA"/>
</dbReference>
<accession>A0ACC1JBW2</accession>
<keyword evidence="2" id="KW-1185">Reference proteome</keyword>
<evidence type="ECO:0000313" key="1">
    <source>
        <dbReference type="EMBL" id="KAJ1945641.1"/>
    </source>
</evidence>
<organism evidence="1 2">
    <name type="scientific">Linderina macrospora</name>
    <dbReference type="NCBI Taxonomy" id="4868"/>
    <lineage>
        <taxon>Eukaryota</taxon>
        <taxon>Fungi</taxon>
        <taxon>Fungi incertae sedis</taxon>
        <taxon>Zoopagomycota</taxon>
        <taxon>Kickxellomycotina</taxon>
        <taxon>Kickxellomycetes</taxon>
        <taxon>Kickxellales</taxon>
        <taxon>Kickxellaceae</taxon>
        <taxon>Linderina</taxon>
    </lineage>
</organism>
<evidence type="ECO:0000313" key="2">
    <source>
        <dbReference type="Proteomes" id="UP001150603"/>
    </source>
</evidence>
<reference evidence="1" key="1">
    <citation type="submission" date="2022-07" db="EMBL/GenBank/DDBJ databases">
        <title>Phylogenomic reconstructions and comparative analyses of Kickxellomycotina fungi.</title>
        <authorList>
            <person name="Reynolds N.K."/>
            <person name="Stajich J.E."/>
            <person name="Barry K."/>
            <person name="Grigoriev I.V."/>
            <person name="Crous P."/>
            <person name="Smith M.E."/>
        </authorList>
    </citation>
    <scope>NUCLEOTIDE SEQUENCE</scope>
    <source>
        <strain evidence="1">NRRL 5244</strain>
    </source>
</reference>